<dbReference type="InterPro" id="IPR013149">
    <property type="entry name" value="ADH-like_C"/>
</dbReference>
<protein>
    <submittedName>
        <fullName evidence="7">NAD(P)-binding protein</fullName>
    </submittedName>
</protein>
<evidence type="ECO:0000313" key="7">
    <source>
        <dbReference type="EMBL" id="KAF2091627.1"/>
    </source>
</evidence>
<evidence type="ECO:0000259" key="6">
    <source>
        <dbReference type="Pfam" id="PF00107"/>
    </source>
</evidence>
<evidence type="ECO:0000256" key="3">
    <source>
        <dbReference type="ARBA" id="ARBA00022723"/>
    </source>
</evidence>
<accession>A0A9P4I1V4</accession>
<dbReference type="GO" id="GO:0016491">
    <property type="term" value="F:oxidoreductase activity"/>
    <property type="evidence" value="ECO:0007669"/>
    <property type="project" value="UniProtKB-KW"/>
</dbReference>
<dbReference type="SUPFAM" id="SSF51735">
    <property type="entry name" value="NAD(P)-binding Rossmann-fold domains"/>
    <property type="match status" value="1"/>
</dbReference>
<comment type="similarity">
    <text evidence="2">Belongs to the zinc-containing alcohol dehydrogenase family.</text>
</comment>
<organism evidence="7 8">
    <name type="scientific">Saccharata proteae CBS 121410</name>
    <dbReference type="NCBI Taxonomy" id="1314787"/>
    <lineage>
        <taxon>Eukaryota</taxon>
        <taxon>Fungi</taxon>
        <taxon>Dikarya</taxon>
        <taxon>Ascomycota</taxon>
        <taxon>Pezizomycotina</taxon>
        <taxon>Dothideomycetes</taxon>
        <taxon>Dothideomycetes incertae sedis</taxon>
        <taxon>Botryosphaeriales</taxon>
        <taxon>Saccharataceae</taxon>
        <taxon>Saccharata</taxon>
    </lineage>
</organism>
<evidence type="ECO:0000313" key="8">
    <source>
        <dbReference type="Proteomes" id="UP000799776"/>
    </source>
</evidence>
<keyword evidence="5" id="KW-0560">Oxidoreductase</keyword>
<evidence type="ECO:0000256" key="4">
    <source>
        <dbReference type="ARBA" id="ARBA00022833"/>
    </source>
</evidence>
<dbReference type="AlphaFoldDB" id="A0A9P4I1V4"/>
<dbReference type="EMBL" id="ML978711">
    <property type="protein sequence ID" value="KAF2091627.1"/>
    <property type="molecule type" value="Genomic_DNA"/>
</dbReference>
<dbReference type="PANTHER" id="PTHR43350:SF17">
    <property type="entry name" value="NAD-DEPENDENT ALCOHOL DEHYDROGENASE"/>
    <property type="match status" value="1"/>
</dbReference>
<dbReference type="SUPFAM" id="SSF50129">
    <property type="entry name" value="GroES-like"/>
    <property type="match status" value="1"/>
</dbReference>
<dbReference type="OrthoDB" id="5407715at2759"/>
<keyword evidence="8" id="KW-1185">Reference proteome</keyword>
<comment type="caution">
    <text evidence="7">The sequence shown here is derived from an EMBL/GenBank/DDBJ whole genome shotgun (WGS) entry which is preliminary data.</text>
</comment>
<evidence type="ECO:0000256" key="1">
    <source>
        <dbReference type="ARBA" id="ARBA00001947"/>
    </source>
</evidence>
<name>A0A9P4I1V4_9PEZI</name>
<evidence type="ECO:0000256" key="2">
    <source>
        <dbReference type="ARBA" id="ARBA00008072"/>
    </source>
</evidence>
<dbReference type="PANTHER" id="PTHR43350">
    <property type="entry name" value="NAD-DEPENDENT ALCOHOL DEHYDROGENASE"/>
    <property type="match status" value="1"/>
</dbReference>
<sequence length="384" mass="39468">MPPTPHQTHRALILHEFGQPLTLSTVPTPPPSPGTVILRILGSLLPPYTGAVLSGDRARAYPLPLPCVPGTGAIARVHAVSADTTALAVGRLVFADCHTRARDDDGLALLIGWHTGGTVAGQRLAAEVWRDGSFAEVAAWPLENVVVLDEGALMGVEMTGGLGYSVAELAGGLSGLMVPYGGLVEAGVGAGDAVVVAPATGTFGGFAVAVALAMGARVVVAVGRSGEKLAELRKRHGARRIRTVQLSGGVEEDAQAVAAAAGGKGADVYQDWSPPGAGADGTSPSHIESCIKALRPGGTASLMGGITGNVSIPYGVVMHKNLRVLGRFMYEKKQAEQLVKLVESGLLELGERAGRRVRGQFGLEEWEKALSVAAEDKGGVVLTP</sequence>
<dbReference type="GO" id="GO:0046872">
    <property type="term" value="F:metal ion binding"/>
    <property type="evidence" value="ECO:0007669"/>
    <property type="project" value="UniProtKB-KW"/>
</dbReference>
<proteinExistence type="inferred from homology"/>
<dbReference type="InterPro" id="IPR036291">
    <property type="entry name" value="NAD(P)-bd_dom_sf"/>
</dbReference>
<feature type="domain" description="Alcohol dehydrogenase-like C-terminal" evidence="6">
    <location>
        <begin position="204"/>
        <end position="343"/>
    </location>
</feature>
<dbReference type="InterPro" id="IPR011032">
    <property type="entry name" value="GroES-like_sf"/>
</dbReference>
<dbReference type="Pfam" id="PF00107">
    <property type="entry name" value="ADH_zinc_N"/>
    <property type="match status" value="1"/>
</dbReference>
<gene>
    <name evidence="7" type="ORF">K490DRAFT_32810</name>
</gene>
<keyword evidence="4" id="KW-0862">Zinc</keyword>
<dbReference type="Proteomes" id="UP000799776">
    <property type="component" value="Unassembled WGS sequence"/>
</dbReference>
<reference evidence="7" key="1">
    <citation type="journal article" date="2020" name="Stud. Mycol.">
        <title>101 Dothideomycetes genomes: a test case for predicting lifestyles and emergence of pathogens.</title>
        <authorList>
            <person name="Haridas S."/>
            <person name="Albert R."/>
            <person name="Binder M."/>
            <person name="Bloem J."/>
            <person name="Labutti K."/>
            <person name="Salamov A."/>
            <person name="Andreopoulos B."/>
            <person name="Baker S."/>
            <person name="Barry K."/>
            <person name="Bills G."/>
            <person name="Bluhm B."/>
            <person name="Cannon C."/>
            <person name="Castanera R."/>
            <person name="Culley D."/>
            <person name="Daum C."/>
            <person name="Ezra D."/>
            <person name="Gonzalez J."/>
            <person name="Henrissat B."/>
            <person name="Kuo A."/>
            <person name="Liang C."/>
            <person name="Lipzen A."/>
            <person name="Lutzoni F."/>
            <person name="Magnuson J."/>
            <person name="Mondo S."/>
            <person name="Nolan M."/>
            <person name="Ohm R."/>
            <person name="Pangilinan J."/>
            <person name="Park H.-J."/>
            <person name="Ramirez L."/>
            <person name="Alfaro M."/>
            <person name="Sun H."/>
            <person name="Tritt A."/>
            <person name="Yoshinaga Y."/>
            <person name="Zwiers L.-H."/>
            <person name="Turgeon B."/>
            <person name="Goodwin S."/>
            <person name="Spatafora J."/>
            <person name="Crous P."/>
            <person name="Grigoriev I."/>
        </authorList>
    </citation>
    <scope>NUCLEOTIDE SEQUENCE</scope>
    <source>
        <strain evidence="7">CBS 121410</strain>
    </source>
</reference>
<evidence type="ECO:0000256" key="5">
    <source>
        <dbReference type="ARBA" id="ARBA00023002"/>
    </source>
</evidence>
<dbReference type="Gene3D" id="3.40.50.720">
    <property type="entry name" value="NAD(P)-binding Rossmann-like Domain"/>
    <property type="match status" value="1"/>
</dbReference>
<dbReference type="Gene3D" id="3.90.180.10">
    <property type="entry name" value="Medium-chain alcohol dehydrogenases, catalytic domain"/>
    <property type="match status" value="1"/>
</dbReference>
<keyword evidence="3" id="KW-0479">Metal-binding</keyword>
<comment type="cofactor">
    <cofactor evidence="1">
        <name>Zn(2+)</name>
        <dbReference type="ChEBI" id="CHEBI:29105"/>
    </cofactor>
</comment>